<dbReference type="EMBL" id="GG657757">
    <property type="protein sequence ID" value="EFL30481.1"/>
    <property type="molecule type" value="Genomic_DNA"/>
</dbReference>
<dbReference type="InterPro" id="IPR020806">
    <property type="entry name" value="PKS_PP-bd"/>
</dbReference>
<dbReference type="InterPro" id="IPR042099">
    <property type="entry name" value="ANL_N_sf"/>
</dbReference>
<sequence>MGARGRTLTDMFQDVVERFPDKVAVTTARGELTYRQLNERADALGHELTRTGVRPGQVVALLAPRDADLLVGMLGILKAGAAYLPIDPGSPADRIRWTVKDSESLVLVSTSALSAPISGLDADVVLLDGLHAAPSLADSRELPSADSDDLAYVIYTSGSTGLPKGVQVEHRSVVRLFDVTQRFFDFDENDVWTAFHSAAFDFSVWEIWGALLFGGRLVMVPQETARSPKEFHALLLAQGVTVLNQTPSAFRRLAAVEARASHPLPHLRAVVLGGEKLDPATLRPWVERHGDEHPRLVNMYGITEATVHSSYRPLLRADLEGDGPSPIGEPLPDLTFHVLDEDERPVGKGEPGELYIEGPGLARGYLGRPELDKERFIDLVGADGAPHRCYRTGDRVVVLPDGGYGYLGRTDDQVKIRGHRVEPGEIESLITRHPDVAQSVVLPHDYGEDDVRLIAYVASRTAGPALASVLAERTAAALPAHMCPSKYVVLRELPLTLNGKVDKARLPSPEVTGASAQGPDAAGTEARIAEVWRVVLDVPRVERDADFFELGGTSLSLLRMFTRVNEVFGLDLDITVLIDGATVRLLGRHVDAALATSPTEETT</sequence>
<keyword evidence="2" id="KW-0597">Phosphoprotein</keyword>
<dbReference type="FunFam" id="3.40.50.980:FF:000001">
    <property type="entry name" value="Non-ribosomal peptide synthetase"/>
    <property type="match status" value="1"/>
</dbReference>
<dbReference type="InterPro" id="IPR009081">
    <property type="entry name" value="PP-bd_ACP"/>
</dbReference>
<dbReference type="SMART" id="SM00823">
    <property type="entry name" value="PKS_PP"/>
    <property type="match status" value="1"/>
</dbReference>
<accession>D9XF02</accession>
<feature type="domain" description="Carrier" evidence="3">
    <location>
        <begin position="519"/>
        <end position="594"/>
    </location>
</feature>
<dbReference type="SUPFAM" id="SSF47336">
    <property type="entry name" value="ACP-like"/>
    <property type="match status" value="1"/>
</dbReference>
<proteinExistence type="predicted"/>
<dbReference type="InterPro" id="IPR020845">
    <property type="entry name" value="AMP-binding_CS"/>
</dbReference>
<dbReference type="CDD" id="cd17643">
    <property type="entry name" value="A_NRPS_Cytc1-like"/>
    <property type="match status" value="1"/>
</dbReference>
<dbReference type="PROSITE" id="PS00455">
    <property type="entry name" value="AMP_BINDING"/>
    <property type="match status" value="1"/>
</dbReference>
<keyword evidence="1" id="KW-0596">Phosphopantetheine</keyword>
<dbReference type="Gene3D" id="3.40.50.12780">
    <property type="entry name" value="N-terminal domain of ligase-like"/>
    <property type="match status" value="1"/>
</dbReference>
<dbReference type="InterPro" id="IPR025110">
    <property type="entry name" value="AMP-bd_C"/>
</dbReference>
<evidence type="ECO:0000259" key="3">
    <source>
        <dbReference type="PROSITE" id="PS50075"/>
    </source>
</evidence>
<dbReference type="NCBIfam" id="TIGR01733">
    <property type="entry name" value="AA-adenyl-dom"/>
    <property type="match status" value="1"/>
</dbReference>
<dbReference type="Pfam" id="PF00550">
    <property type="entry name" value="PP-binding"/>
    <property type="match status" value="1"/>
</dbReference>
<dbReference type="AlphaFoldDB" id="D9XF02"/>
<dbReference type="Pfam" id="PF13193">
    <property type="entry name" value="AMP-binding_C"/>
    <property type="match status" value="1"/>
</dbReference>
<dbReference type="PANTHER" id="PTHR45527">
    <property type="entry name" value="NONRIBOSOMAL PEPTIDE SYNTHETASE"/>
    <property type="match status" value="1"/>
</dbReference>
<dbReference type="GO" id="GO:0016874">
    <property type="term" value="F:ligase activity"/>
    <property type="evidence" value="ECO:0007669"/>
    <property type="project" value="UniProtKB-KW"/>
</dbReference>
<dbReference type="GO" id="GO:0005829">
    <property type="term" value="C:cytosol"/>
    <property type="evidence" value="ECO:0007669"/>
    <property type="project" value="TreeGrafter"/>
</dbReference>
<dbReference type="InterPro" id="IPR010071">
    <property type="entry name" value="AA_adenyl_dom"/>
</dbReference>
<evidence type="ECO:0000313" key="5">
    <source>
        <dbReference type="Proteomes" id="UP000004184"/>
    </source>
</evidence>
<organism evidence="4 5">
    <name type="scientific">Streptomyces viridochromogenes (strain DSM 40736 / JCM 4977 / BCRC 1201 / Tue 494)</name>
    <dbReference type="NCBI Taxonomy" id="591159"/>
    <lineage>
        <taxon>Bacteria</taxon>
        <taxon>Bacillati</taxon>
        <taxon>Actinomycetota</taxon>
        <taxon>Actinomycetes</taxon>
        <taxon>Kitasatosporales</taxon>
        <taxon>Streptomycetaceae</taxon>
        <taxon>Streptomyces</taxon>
    </lineage>
</organism>
<dbReference type="Gene3D" id="3.30.300.30">
    <property type="match status" value="1"/>
</dbReference>
<dbReference type="Gene3D" id="1.10.1200.10">
    <property type="entry name" value="ACP-like"/>
    <property type="match status" value="1"/>
</dbReference>
<dbReference type="GO" id="GO:0017000">
    <property type="term" value="P:antibiotic biosynthetic process"/>
    <property type="evidence" value="ECO:0007669"/>
    <property type="project" value="UniProtKB-ARBA"/>
</dbReference>
<dbReference type="GO" id="GO:0031177">
    <property type="term" value="F:phosphopantetheine binding"/>
    <property type="evidence" value="ECO:0007669"/>
    <property type="project" value="InterPro"/>
</dbReference>
<dbReference type="RefSeq" id="WP_003988596.1">
    <property type="nucleotide sequence ID" value="NZ_GG657757.1"/>
</dbReference>
<dbReference type="Pfam" id="PF00501">
    <property type="entry name" value="AMP-binding"/>
    <property type="match status" value="1"/>
</dbReference>
<reference evidence="5" key="1">
    <citation type="submission" date="2009-02" db="EMBL/GenBank/DDBJ databases">
        <title>Annotation of Streptomyces viridochromogenes strain DSM 40736.</title>
        <authorList>
            <consortium name="The Broad Institute Genome Sequencing Platform"/>
            <consortium name="Broad Institute Microbial Sequencing Center"/>
            <person name="Fischbach M."/>
            <person name="Godfrey P."/>
            <person name="Ward D."/>
            <person name="Young S."/>
            <person name="Zeng Q."/>
            <person name="Koehrsen M."/>
            <person name="Alvarado L."/>
            <person name="Berlin A.M."/>
            <person name="Bochicchio J."/>
            <person name="Borenstein D."/>
            <person name="Chapman S.B."/>
            <person name="Chen Z."/>
            <person name="Engels R."/>
            <person name="Freedman E."/>
            <person name="Gellesch M."/>
            <person name="Goldberg J."/>
            <person name="Griggs A."/>
            <person name="Gujja S."/>
            <person name="Heilman E.R."/>
            <person name="Heiman D.I."/>
            <person name="Hepburn T.A."/>
            <person name="Howarth C."/>
            <person name="Jen D."/>
            <person name="Larson L."/>
            <person name="Lewis B."/>
            <person name="Mehta T."/>
            <person name="Park D."/>
            <person name="Pearson M."/>
            <person name="Richards J."/>
            <person name="Roberts A."/>
            <person name="Saif S."/>
            <person name="Shea T.D."/>
            <person name="Shenoy N."/>
            <person name="Sisk P."/>
            <person name="Stolte C."/>
            <person name="Sykes S.N."/>
            <person name="Thomson T."/>
            <person name="Walk T."/>
            <person name="White J."/>
            <person name="Yandava C."/>
            <person name="Straight P."/>
            <person name="Clardy J."/>
            <person name="Hung D."/>
            <person name="Kolter R."/>
            <person name="Mekalanos J."/>
            <person name="Walker S."/>
            <person name="Walsh C.T."/>
            <person name="Wieland-Brown L.C."/>
            <person name="Haas B."/>
            <person name="Nusbaum C."/>
            <person name="Birren B."/>
        </authorList>
    </citation>
    <scope>NUCLEOTIDE SEQUENCE [LARGE SCALE GENOMIC DNA]</scope>
    <source>
        <strain evidence="5">DSM 40736 / JCM 4977 / BCRC 1201 / Tue 494</strain>
    </source>
</reference>
<evidence type="ECO:0000256" key="2">
    <source>
        <dbReference type="ARBA" id="ARBA00022553"/>
    </source>
</evidence>
<dbReference type="InterPro" id="IPR000873">
    <property type="entry name" value="AMP-dep_synth/lig_dom"/>
</dbReference>
<evidence type="ECO:0000256" key="1">
    <source>
        <dbReference type="ARBA" id="ARBA00022450"/>
    </source>
</evidence>
<dbReference type="HOGENOM" id="CLU_000022_2_12_11"/>
<dbReference type="GO" id="GO:0043041">
    <property type="term" value="P:amino acid activation for nonribosomal peptide biosynthetic process"/>
    <property type="evidence" value="ECO:0007669"/>
    <property type="project" value="TreeGrafter"/>
</dbReference>
<keyword evidence="5" id="KW-1185">Reference proteome</keyword>
<protein>
    <submittedName>
        <fullName evidence="4">D-alanine-poly(Phosphoribitol) ligase, subunit 1</fullName>
    </submittedName>
</protein>
<dbReference type="InterPro" id="IPR036736">
    <property type="entry name" value="ACP-like_sf"/>
</dbReference>
<name>D9XF02_STRVT</name>
<dbReference type="PANTHER" id="PTHR45527:SF14">
    <property type="entry name" value="PLIPASTATIN SYNTHASE SUBUNIT B"/>
    <property type="match status" value="1"/>
</dbReference>
<dbReference type="STRING" id="591159.SSQG_00999"/>
<dbReference type="PRINTS" id="PR00154">
    <property type="entry name" value="AMPBINDING"/>
</dbReference>
<dbReference type="InterPro" id="IPR020459">
    <property type="entry name" value="AMP-binding"/>
</dbReference>
<dbReference type="FunFam" id="3.40.50.980:FF:000002">
    <property type="entry name" value="Enterobactin synthetase component F"/>
    <property type="match status" value="1"/>
</dbReference>
<gene>
    <name evidence="4" type="ORF">SSQG_00999</name>
</gene>
<dbReference type="SUPFAM" id="SSF56801">
    <property type="entry name" value="Acetyl-CoA synthetase-like"/>
    <property type="match status" value="1"/>
</dbReference>
<dbReference type="InterPro" id="IPR045851">
    <property type="entry name" value="AMP-bd_C_sf"/>
</dbReference>
<dbReference type="GO" id="GO:0044550">
    <property type="term" value="P:secondary metabolite biosynthetic process"/>
    <property type="evidence" value="ECO:0007669"/>
    <property type="project" value="TreeGrafter"/>
</dbReference>
<dbReference type="eggNOG" id="COG1020">
    <property type="taxonomic scope" value="Bacteria"/>
</dbReference>
<dbReference type="FunFam" id="3.40.50.12780:FF:000012">
    <property type="entry name" value="Non-ribosomal peptide synthetase"/>
    <property type="match status" value="1"/>
</dbReference>
<keyword evidence="4" id="KW-0436">Ligase</keyword>
<dbReference type="Proteomes" id="UP000004184">
    <property type="component" value="Unassembled WGS sequence"/>
</dbReference>
<evidence type="ECO:0000313" key="4">
    <source>
        <dbReference type="EMBL" id="EFL30481.1"/>
    </source>
</evidence>
<dbReference type="PROSITE" id="PS50075">
    <property type="entry name" value="CARRIER"/>
    <property type="match status" value="1"/>
</dbReference>